<dbReference type="PANTHER" id="PTHR11959">
    <property type="entry name" value="4-HYDROXYPHENYLPYRUVATE DIOXYGENASE"/>
    <property type="match status" value="1"/>
</dbReference>
<feature type="binding site" evidence="4">
    <location>
        <position position="310"/>
    </location>
    <ligand>
        <name>Fe cation</name>
        <dbReference type="ChEBI" id="CHEBI:24875"/>
    </ligand>
</feature>
<evidence type="ECO:0000256" key="3">
    <source>
        <dbReference type="ARBA" id="ARBA00023004"/>
    </source>
</evidence>
<dbReference type="PROSITE" id="PS51819">
    <property type="entry name" value="VOC"/>
    <property type="match status" value="1"/>
</dbReference>
<sequence>MTHPVKTDGFAFVEFVAENPRALVALFQKLGFRVRGQARGDVYLMTQGAAAFIVNGMPNAFRETHGTSVRAIGIRVNDAARAQSQAFAGGAEVARASKEGAFVIDAPAILGIGDSLVYFVDFDFRQRFNAAAEACNIADGGASIVAVDHTSNIVRPANLDRWANFYRDTFGFAEKQYLEVKGHMSGMRARSMVSPCGRVSIPVAAAAHDKPGVLNQNDEFIRDYGGEGIQHIALLTADIENTIDTLSQAGIAFMPAPPQAYYAGIDGRLPDHGLDVERLAGRGILVDGKGPKRVLLQRFTKRQIGPVFFEIIERRGEDGFGEGNFKALFESQEKDQQARRLNGS</sequence>
<keyword evidence="6" id="KW-0560">Oxidoreductase</keyword>
<keyword evidence="2" id="KW-0677">Repeat</keyword>
<evidence type="ECO:0000313" key="7">
    <source>
        <dbReference type="Proteomes" id="UP000333828"/>
    </source>
</evidence>
<keyword evidence="7" id="KW-1185">Reference proteome</keyword>
<name>A0A5E4W124_9BURK</name>
<comment type="similarity">
    <text evidence="1">Belongs to the 4HPPD family.</text>
</comment>
<organism evidence="6 7">
    <name type="scientific">Pandoraea iniqua</name>
    <dbReference type="NCBI Taxonomy" id="2508288"/>
    <lineage>
        <taxon>Bacteria</taxon>
        <taxon>Pseudomonadati</taxon>
        <taxon>Pseudomonadota</taxon>
        <taxon>Betaproteobacteria</taxon>
        <taxon>Burkholderiales</taxon>
        <taxon>Burkholderiaceae</taxon>
        <taxon>Pandoraea</taxon>
    </lineage>
</organism>
<dbReference type="Pfam" id="PF14696">
    <property type="entry name" value="Glyoxalase_5"/>
    <property type="match status" value="1"/>
</dbReference>
<dbReference type="AlphaFoldDB" id="A0A5E4W124"/>
<keyword evidence="3 4" id="KW-0408">Iron</keyword>
<feature type="domain" description="VOC" evidence="5">
    <location>
        <begin position="146"/>
        <end position="301"/>
    </location>
</feature>
<keyword evidence="6" id="KW-0670">Pyruvate</keyword>
<dbReference type="InterPro" id="IPR004360">
    <property type="entry name" value="Glyas_Fos-R_dOase_dom"/>
</dbReference>
<dbReference type="InterPro" id="IPR037523">
    <property type="entry name" value="VOC_core"/>
</dbReference>
<dbReference type="GO" id="GO:0046872">
    <property type="term" value="F:metal ion binding"/>
    <property type="evidence" value="ECO:0007669"/>
    <property type="project" value="UniProtKB-KW"/>
</dbReference>
<dbReference type="EC" id="1.13.11.27" evidence="6"/>
<evidence type="ECO:0000256" key="2">
    <source>
        <dbReference type="ARBA" id="ARBA00022737"/>
    </source>
</evidence>
<dbReference type="Pfam" id="PF00903">
    <property type="entry name" value="Glyoxalase"/>
    <property type="match status" value="1"/>
</dbReference>
<proteinExistence type="inferred from homology"/>
<dbReference type="InterPro" id="IPR029068">
    <property type="entry name" value="Glyas_Bleomycin-R_OHBP_Dase"/>
</dbReference>
<feature type="binding site" evidence="4">
    <location>
        <position position="231"/>
    </location>
    <ligand>
        <name>Fe cation</name>
        <dbReference type="ChEBI" id="CHEBI:24875"/>
    </ligand>
</feature>
<accession>A0A5E4W124</accession>
<dbReference type="EMBL" id="CABPSI010000003">
    <property type="protein sequence ID" value="VVE18378.1"/>
    <property type="molecule type" value="Genomic_DNA"/>
</dbReference>
<dbReference type="GO" id="GO:0003868">
    <property type="term" value="F:4-hydroxyphenylpyruvate dioxygenase activity"/>
    <property type="evidence" value="ECO:0007669"/>
    <property type="project" value="UniProtKB-EC"/>
</dbReference>
<feature type="binding site" evidence="4">
    <location>
        <position position="149"/>
    </location>
    <ligand>
        <name>Fe cation</name>
        <dbReference type="ChEBI" id="CHEBI:24875"/>
    </ligand>
</feature>
<evidence type="ECO:0000313" key="6">
    <source>
        <dbReference type="EMBL" id="VVE18378.1"/>
    </source>
</evidence>
<evidence type="ECO:0000256" key="4">
    <source>
        <dbReference type="PIRSR" id="PIRSR009283-1"/>
    </source>
</evidence>
<dbReference type="InterPro" id="IPR005956">
    <property type="entry name" value="4OHPhenylPyrv_dOase"/>
</dbReference>
<dbReference type="SUPFAM" id="SSF54593">
    <property type="entry name" value="Glyoxalase/Bleomycin resistance protein/Dihydroxybiphenyl dioxygenase"/>
    <property type="match status" value="1"/>
</dbReference>
<evidence type="ECO:0000259" key="5">
    <source>
        <dbReference type="PROSITE" id="PS51819"/>
    </source>
</evidence>
<dbReference type="PANTHER" id="PTHR11959:SF1">
    <property type="entry name" value="4-HYDROXYPHENYLPYRUVATE DIOXYGENASE"/>
    <property type="match status" value="1"/>
</dbReference>
<dbReference type="Gene3D" id="3.10.180.10">
    <property type="entry name" value="2,3-Dihydroxybiphenyl 1,2-Dioxygenase, domain 1"/>
    <property type="match status" value="2"/>
</dbReference>
<dbReference type="PIRSF" id="PIRSF009283">
    <property type="entry name" value="HPP_dOase"/>
    <property type="match status" value="1"/>
</dbReference>
<evidence type="ECO:0000256" key="1">
    <source>
        <dbReference type="ARBA" id="ARBA00005877"/>
    </source>
</evidence>
<dbReference type="GO" id="GO:0006572">
    <property type="term" value="P:L-tyrosine catabolic process"/>
    <property type="evidence" value="ECO:0007669"/>
    <property type="project" value="TreeGrafter"/>
</dbReference>
<keyword evidence="6" id="KW-0223">Dioxygenase</keyword>
<dbReference type="RefSeq" id="WP_150684704.1">
    <property type="nucleotide sequence ID" value="NZ_CABPSI010000003.1"/>
</dbReference>
<gene>
    <name evidence="6" type="primary">hpd_1</name>
    <name evidence="6" type="ORF">PIN31115_02997</name>
</gene>
<comment type="cofactor">
    <cofactor evidence="4">
        <name>Fe cation</name>
        <dbReference type="ChEBI" id="CHEBI:24875"/>
    </cofactor>
    <text evidence="4">Binds 1 Fe cation per subunit.</text>
</comment>
<reference evidence="6 7" key="1">
    <citation type="submission" date="2019-08" db="EMBL/GenBank/DDBJ databases">
        <authorList>
            <person name="Peeters C."/>
        </authorList>
    </citation>
    <scope>NUCLEOTIDE SEQUENCE [LARGE SCALE GENOMIC DNA]</scope>
    <source>
        <strain evidence="6 7">LMG 31115</strain>
    </source>
</reference>
<protein>
    <submittedName>
        <fullName evidence="6">4-hydroxyphenylpyruvate dioxygenase</fullName>
        <ecNumber evidence="6">1.13.11.27</ecNumber>
    </submittedName>
</protein>
<keyword evidence="4" id="KW-0479">Metal-binding</keyword>
<dbReference type="Proteomes" id="UP000333828">
    <property type="component" value="Unassembled WGS sequence"/>
</dbReference>